<sequence length="291" mass="32658">MLEVETPASEPLILHPDINNNNNNNNSSYDNNDNNSSTNLQKPEYFVAIVFALAVLFSSLYLQGLPSTRVPQLRSRLIAAAITGAKLRDGEVWHINRHQTRRRRSTWSDAKWHGVRGLARDCGFTCYFRLRQDTGDRIPESELHIHLTRWKQLPQPNNKSLPTLENNRIRPIVQFMDSVDATHARMSRFVPDCLYSAHVKGATESSIVNLCDISGGLFGTLVLPDGTYLIEPVKDDQMPSKPSSSRAHIVYKSRSHSFHKYGFPSSSSTIIATTPFLTIAPTATFANSYST</sequence>
<dbReference type="STRING" id="6277.A0A498SUR0"/>
<dbReference type="OrthoDB" id="5851387at2759"/>
<dbReference type="EMBL" id="UPTC01002757">
    <property type="protein sequence ID" value="VBB33838.1"/>
    <property type="molecule type" value="Genomic_DNA"/>
</dbReference>
<accession>A0A498SUR0</accession>
<gene>
    <name evidence="3" type="ORF">NAV_LOCUS8629</name>
</gene>
<feature type="compositionally biased region" description="Low complexity" evidence="1">
    <location>
        <begin position="19"/>
        <end position="36"/>
    </location>
</feature>
<reference evidence="3 4" key="1">
    <citation type="submission" date="2018-08" db="EMBL/GenBank/DDBJ databases">
        <authorList>
            <person name="Laetsch R D."/>
            <person name="Stevens L."/>
            <person name="Kumar S."/>
            <person name="Blaxter L. M."/>
        </authorList>
    </citation>
    <scope>NUCLEOTIDE SEQUENCE [LARGE SCALE GENOMIC DNA]</scope>
</reference>
<evidence type="ECO:0000256" key="2">
    <source>
        <dbReference type="SAM" id="Phobius"/>
    </source>
</evidence>
<protein>
    <submittedName>
        <fullName evidence="3">Uncharacterized protein</fullName>
    </submittedName>
</protein>
<proteinExistence type="predicted"/>
<name>A0A498SUR0_ACAVI</name>
<dbReference type="Proteomes" id="UP000276991">
    <property type="component" value="Unassembled WGS sequence"/>
</dbReference>
<feature type="region of interest" description="Disordered" evidence="1">
    <location>
        <begin position="1"/>
        <end position="36"/>
    </location>
</feature>
<keyword evidence="2" id="KW-0472">Membrane</keyword>
<evidence type="ECO:0000256" key="1">
    <source>
        <dbReference type="SAM" id="MobiDB-lite"/>
    </source>
</evidence>
<evidence type="ECO:0000313" key="4">
    <source>
        <dbReference type="Proteomes" id="UP000276991"/>
    </source>
</evidence>
<evidence type="ECO:0000313" key="3">
    <source>
        <dbReference type="EMBL" id="VBB33838.1"/>
    </source>
</evidence>
<keyword evidence="4" id="KW-1185">Reference proteome</keyword>
<organism evidence="3 4">
    <name type="scientific">Acanthocheilonema viteae</name>
    <name type="common">Filarial nematode worm</name>
    <name type="synonym">Dipetalonema viteae</name>
    <dbReference type="NCBI Taxonomy" id="6277"/>
    <lineage>
        <taxon>Eukaryota</taxon>
        <taxon>Metazoa</taxon>
        <taxon>Ecdysozoa</taxon>
        <taxon>Nematoda</taxon>
        <taxon>Chromadorea</taxon>
        <taxon>Rhabditida</taxon>
        <taxon>Spirurina</taxon>
        <taxon>Spiruromorpha</taxon>
        <taxon>Filarioidea</taxon>
        <taxon>Onchocercidae</taxon>
        <taxon>Acanthocheilonema</taxon>
    </lineage>
</organism>
<dbReference type="AlphaFoldDB" id="A0A498SUR0"/>
<feature type="non-terminal residue" evidence="3">
    <location>
        <position position="291"/>
    </location>
</feature>
<keyword evidence="2" id="KW-0812">Transmembrane</keyword>
<keyword evidence="2" id="KW-1133">Transmembrane helix</keyword>
<feature type="transmembrane region" description="Helical" evidence="2">
    <location>
        <begin position="45"/>
        <end position="65"/>
    </location>
</feature>